<name>A0A553NIB4_9TELE</name>
<feature type="compositionally biased region" description="Polar residues" evidence="1">
    <location>
        <begin position="156"/>
        <end position="168"/>
    </location>
</feature>
<dbReference type="AlphaFoldDB" id="A0A553NIB4"/>
<comment type="caution">
    <text evidence="2">The sequence shown here is derived from an EMBL/GenBank/DDBJ whole genome shotgun (WGS) entry which is preliminary data.</text>
</comment>
<dbReference type="EMBL" id="SRMA01026939">
    <property type="protein sequence ID" value="TRY65183.1"/>
    <property type="molecule type" value="Genomic_DNA"/>
</dbReference>
<proteinExistence type="predicted"/>
<dbReference type="Proteomes" id="UP000316079">
    <property type="component" value="Unassembled WGS sequence"/>
</dbReference>
<evidence type="ECO:0000313" key="3">
    <source>
        <dbReference type="Proteomes" id="UP000316079"/>
    </source>
</evidence>
<feature type="region of interest" description="Disordered" evidence="1">
    <location>
        <begin position="107"/>
        <end position="139"/>
    </location>
</feature>
<organism evidence="2 3">
    <name type="scientific">Danionella cerebrum</name>
    <dbReference type="NCBI Taxonomy" id="2873325"/>
    <lineage>
        <taxon>Eukaryota</taxon>
        <taxon>Metazoa</taxon>
        <taxon>Chordata</taxon>
        <taxon>Craniata</taxon>
        <taxon>Vertebrata</taxon>
        <taxon>Euteleostomi</taxon>
        <taxon>Actinopterygii</taxon>
        <taxon>Neopterygii</taxon>
        <taxon>Teleostei</taxon>
        <taxon>Ostariophysi</taxon>
        <taxon>Cypriniformes</taxon>
        <taxon>Danionidae</taxon>
        <taxon>Danioninae</taxon>
        <taxon>Danionella</taxon>
    </lineage>
</organism>
<gene>
    <name evidence="2" type="ORF">DNTS_009421</name>
</gene>
<accession>A0A553NIB4</accession>
<evidence type="ECO:0000313" key="2">
    <source>
        <dbReference type="EMBL" id="TRY65183.1"/>
    </source>
</evidence>
<reference evidence="2 3" key="1">
    <citation type="journal article" date="2019" name="Sci. Data">
        <title>Hybrid genome assembly and annotation of Danionella translucida.</title>
        <authorList>
            <person name="Kadobianskyi M."/>
            <person name="Schulze L."/>
            <person name="Schuelke M."/>
            <person name="Judkewitz B."/>
        </authorList>
    </citation>
    <scope>NUCLEOTIDE SEQUENCE [LARGE SCALE GENOMIC DNA]</scope>
    <source>
        <strain evidence="2 3">Bolton</strain>
    </source>
</reference>
<evidence type="ECO:0000256" key="1">
    <source>
        <dbReference type="SAM" id="MobiDB-lite"/>
    </source>
</evidence>
<protein>
    <submittedName>
        <fullName evidence="2">Uncharacterized protein</fullName>
    </submittedName>
</protein>
<keyword evidence="3" id="KW-1185">Reference proteome</keyword>
<feature type="compositionally biased region" description="Polar residues" evidence="1">
    <location>
        <begin position="121"/>
        <end position="133"/>
    </location>
</feature>
<feature type="region of interest" description="Disordered" evidence="1">
    <location>
        <begin position="156"/>
        <end position="177"/>
    </location>
</feature>
<sequence>MGEDRRAPVWCRQPFWVKSSSRLKQPWDPSAAVSVSLSKLEELKRARALSPVLGAEAPGGAPPEVSPHGSVDRGQHPGHGAYVRIVRELCASLVPRTNKLTRRRARAARAGTLRARAPHNANRSAPATRSPSARQDRSEKIKSLITDQTRALELTTSTEKNSGGSTVISHEEPRGDVEHQRTLRYQLY</sequence>
<feature type="region of interest" description="Disordered" evidence="1">
    <location>
        <begin position="54"/>
        <end position="78"/>
    </location>
</feature>